<dbReference type="RefSeq" id="WP_270157827.1">
    <property type="nucleotide sequence ID" value="NZ_JAPNNL010000129.1"/>
</dbReference>
<dbReference type="InterPro" id="IPR042837">
    <property type="entry name" value="PTX3"/>
</dbReference>
<protein>
    <submittedName>
        <fullName evidence="5">DNRLRE domain-containing protein</fullName>
    </submittedName>
</protein>
<dbReference type="Pfam" id="PF13385">
    <property type="entry name" value="Laminin_G_3"/>
    <property type="match status" value="1"/>
</dbReference>
<dbReference type="InterPro" id="IPR006558">
    <property type="entry name" value="LamG-like"/>
</dbReference>
<keyword evidence="6" id="KW-1185">Reference proteome</keyword>
<proteinExistence type="predicted"/>
<sequence>MTTFPRPEDPDAALRAAVEQARKDNKPVAVEDAYTETSRTWAYPDGHLTTESYSGPTQLRQGDGSWAWIDTSLIEQNGVLRPKLAKSRVRLSTGGSGPFATMILSRDRSFGLSWPTSLPKPTIKGNVATYPGVAGPSGDLVVTALPTGFRHDIVLRERPTAPVEFRIPVEAKGLELSVTKAGGLKLKGDNGKKVASAPAPLMWDAAADEPTAAKPGRQKKIKTSVESEDGTTTLVLKPDAAWLADPATQYPVTVDPTTTLGITQEVGIVSPDSQRSPGTVGRSKYSGTEQATRTLMAFDTAPIAGKQVTTATMQLQLREDVFNCSEFQGIAAQRITESWVADDTYWGNQPSSTEEGRASIDPCALPGTSGAIWSWNLTAMTRLWATGTANHGLLLKLTQEGSTPSNYSEDFMFWPQLFNQGVLPKLSVNWVLPPEIPTVTAESIDSMDGNDAIARSTNVKVTYKSSVPEATPLNYTVTVNDSTMAPPAAELPGGEAAYWKLDETSGATLTDSSGNNRNATLTGAHTRTPAQLGQAVNFTGGHAATSGPVINTNQSFTASAWVRLDNSTQEQNVLSQMGTHLPGFTLSYQTSTAPEYDQRWTLSMINQDIPDSIHETVIQSEHLAKIGEWTHVAAQYDTDAGKIRLYVDGVLAGERDHTVSWNARGAFEIGRARVLGESLKGSVDDIHVYQRALSANELRALVGVPGTTSHNNIPSGQVLDKVFTLDNPASFKFVVKACRAGVTPPSCNESPAYRITSDAPVLPSDTDTGMADPTQPILSGMVNRPSGGPVTAKYYLYDNTGAPVGSAPLGNRTVNGGERASFQVPANTVQPGST</sequence>
<evidence type="ECO:0000259" key="4">
    <source>
        <dbReference type="SMART" id="SM00560"/>
    </source>
</evidence>
<organism evidence="5 6">
    <name type="scientific">Nonomuraea corallina</name>
    <dbReference type="NCBI Taxonomy" id="2989783"/>
    <lineage>
        <taxon>Bacteria</taxon>
        <taxon>Bacillati</taxon>
        <taxon>Actinomycetota</taxon>
        <taxon>Actinomycetes</taxon>
        <taxon>Streptosporangiales</taxon>
        <taxon>Streptosporangiaceae</taxon>
        <taxon>Nonomuraea</taxon>
    </lineage>
</organism>
<name>A0ABT4SJ24_9ACTN</name>
<dbReference type="SMART" id="SM00560">
    <property type="entry name" value="LamGL"/>
    <property type="match status" value="1"/>
</dbReference>
<accession>A0ABT4SJ24</accession>
<evidence type="ECO:0000256" key="3">
    <source>
        <dbReference type="SAM" id="MobiDB-lite"/>
    </source>
</evidence>
<dbReference type="NCBIfam" id="NF033679">
    <property type="entry name" value="DNRLRE_dom"/>
    <property type="match status" value="1"/>
</dbReference>
<dbReference type="InterPro" id="IPR013320">
    <property type="entry name" value="ConA-like_dom_sf"/>
</dbReference>
<evidence type="ECO:0000256" key="1">
    <source>
        <dbReference type="ARBA" id="ARBA00022729"/>
    </source>
</evidence>
<feature type="non-terminal residue" evidence="5">
    <location>
        <position position="834"/>
    </location>
</feature>
<keyword evidence="2" id="KW-1015">Disulfide bond</keyword>
<reference evidence="5" key="1">
    <citation type="submission" date="2022-11" db="EMBL/GenBank/DDBJ databases">
        <title>Nonomuraea corallina sp. nov., a new species of the genus Nonomuraea isolated from sea side sediment in Thai sea.</title>
        <authorList>
            <person name="Ngamcharungchit C."/>
            <person name="Matsumoto A."/>
            <person name="Suriyachadkun C."/>
            <person name="Panbangred W."/>
            <person name="Inahashi Y."/>
            <person name="Intra B."/>
        </authorList>
    </citation>
    <scope>NUCLEOTIDE SEQUENCE</scope>
    <source>
        <strain evidence="5">MCN248</strain>
    </source>
</reference>
<feature type="region of interest" description="Disordered" evidence="3">
    <location>
        <begin position="507"/>
        <end position="526"/>
    </location>
</feature>
<gene>
    <name evidence="5" type="ORF">OUY22_26260</name>
</gene>
<evidence type="ECO:0000256" key="2">
    <source>
        <dbReference type="ARBA" id="ARBA00023157"/>
    </source>
</evidence>
<comment type="caution">
    <text evidence="5">The sequence shown here is derived from an EMBL/GenBank/DDBJ whole genome shotgun (WGS) entry which is preliminary data.</text>
</comment>
<dbReference type="Gene3D" id="2.60.120.200">
    <property type="match status" value="1"/>
</dbReference>
<dbReference type="SUPFAM" id="SSF49899">
    <property type="entry name" value="Concanavalin A-like lectins/glucanases"/>
    <property type="match status" value="1"/>
</dbReference>
<keyword evidence="1" id="KW-0732">Signal</keyword>
<dbReference type="PANTHER" id="PTHR46943:SF1">
    <property type="entry name" value="PENTRAXIN-RELATED PROTEIN PTX3"/>
    <property type="match status" value="1"/>
</dbReference>
<dbReference type="EMBL" id="JAPNNL010000129">
    <property type="protein sequence ID" value="MDA0636926.1"/>
    <property type="molecule type" value="Genomic_DNA"/>
</dbReference>
<dbReference type="PANTHER" id="PTHR46943">
    <property type="entry name" value="PENTRAXIN-RELATED PROTEIN PTX3"/>
    <property type="match status" value="1"/>
</dbReference>
<evidence type="ECO:0000313" key="6">
    <source>
        <dbReference type="Proteomes" id="UP001144036"/>
    </source>
</evidence>
<dbReference type="Proteomes" id="UP001144036">
    <property type="component" value="Unassembled WGS sequence"/>
</dbReference>
<evidence type="ECO:0000313" key="5">
    <source>
        <dbReference type="EMBL" id="MDA0636926.1"/>
    </source>
</evidence>
<feature type="domain" description="LamG-like jellyroll fold" evidence="4">
    <location>
        <begin position="554"/>
        <end position="696"/>
    </location>
</feature>